<accession>A0ABR0BC65</accession>
<dbReference type="Proteomes" id="UP001287286">
    <property type="component" value="Unassembled WGS sequence"/>
</dbReference>
<gene>
    <name evidence="2" type="ORF">Purlil1_14118</name>
</gene>
<proteinExistence type="predicted"/>
<reference evidence="2 3" key="1">
    <citation type="journal article" date="2024" name="Microbiol. Resour. Announc.">
        <title>Genome annotations for the ascomycete fungi Trichoderma harzianum, Trichoderma aggressivum, and Purpureocillium lilacinum.</title>
        <authorList>
            <person name="Beijen E.P.W."/>
            <person name="Ohm R.A."/>
        </authorList>
    </citation>
    <scope>NUCLEOTIDE SEQUENCE [LARGE SCALE GENOMIC DNA]</scope>
    <source>
        <strain evidence="2 3">CBS 150709</strain>
    </source>
</reference>
<organism evidence="2 3">
    <name type="scientific">Purpureocillium lilacinum</name>
    <name type="common">Paecilomyces lilacinus</name>
    <dbReference type="NCBI Taxonomy" id="33203"/>
    <lineage>
        <taxon>Eukaryota</taxon>
        <taxon>Fungi</taxon>
        <taxon>Dikarya</taxon>
        <taxon>Ascomycota</taxon>
        <taxon>Pezizomycotina</taxon>
        <taxon>Sordariomycetes</taxon>
        <taxon>Hypocreomycetidae</taxon>
        <taxon>Hypocreales</taxon>
        <taxon>Ophiocordycipitaceae</taxon>
        <taxon>Purpureocillium</taxon>
    </lineage>
</organism>
<keyword evidence="3" id="KW-1185">Reference proteome</keyword>
<evidence type="ECO:0000313" key="2">
    <source>
        <dbReference type="EMBL" id="KAK4064203.1"/>
    </source>
</evidence>
<sequence length="266" mass="29247">MWAKVAEELQIPWRAAEAMHWQLGEVDMARRAGVVPFSLTSSTTESTVRPQVPGPTAYLQHQNQVTHYPAPSSSWAEYDMLPRPPPPPLASVSAPGFIPTLSREQEHNYYTAGSSHVLIGNQGQPRPAPPPSPDRHTTVTWPHPDSTELPTCSDGSWAGWPSSQRRLLAKQPGSPITTKKPKKTDCPTSAQKRGRRSRRNGGVTSVGFLRGGFVKREFFAQTCQGVADPAKNHSSYFKMTLSTCGLPSAPQDILWPPDVVWAAHRK</sequence>
<comment type="caution">
    <text evidence="2">The sequence shown here is derived from an EMBL/GenBank/DDBJ whole genome shotgun (WGS) entry which is preliminary data.</text>
</comment>
<name>A0ABR0BC65_PURLI</name>
<feature type="region of interest" description="Disordered" evidence="1">
    <location>
        <begin position="117"/>
        <end position="146"/>
    </location>
</feature>
<protein>
    <submittedName>
        <fullName evidence="2">Uncharacterized protein</fullName>
    </submittedName>
</protein>
<evidence type="ECO:0000256" key="1">
    <source>
        <dbReference type="SAM" id="MobiDB-lite"/>
    </source>
</evidence>
<evidence type="ECO:0000313" key="3">
    <source>
        <dbReference type="Proteomes" id="UP001287286"/>
    </source>
</evidence>
<dbReference type="EMBL" id="JAWRVI010000477">
    <property type="protein sequence ID" value="KAK4064203.1"/>
    <property type="molecule type" value="Genomic_DNA"/>
</dbReference>
<feature type="region of interest" description="Disordered" evidence="1">
    <location>
        <begin position="170"/>
        <end position="205"/>
    </location>
</feature>